<comment type="similarity">
    <text evidence="1">Belongs to the isocitrate and isopropylmalate dehydrogenases family.</text>
</comment>
<evidence type="ECO:0000256" key="5">
    <source>
        <dbReference type="ARBA" id="ARBA00022842"/>
    </source>
</evidence>
<dbReference type="GO" id="GO:0005829">
    <property type="term" value="C:cytosol"/>
    <property type="evidence" value="ECO:0007669"/>
    <property type="project" value="TreeGrafter"/>
</dbReference>
<keyword evidence="4" id="KW-0479">Metal-binding</keyword>
<comment type="caution">
    <text evidence="10">The sequence shown here is derived from an EMBL/GenBank/DDBJ whole genome shotgun (WGS) entry which is preliminary data.</text>
</comment>
<evidence type="ECO:0000256" key="8">
    <source>
        <dbReference type="ARBA" id="ARBA00023304"/>
    </source>
</evidence>
<dbReference type="GO" id="GO:0003862">
    <property type="term" value="F:3-isopropylmalate dehydrogenase activity"/>
    <property type="evidence" value="ECO:0007669"/>
    <property type="project" value="InterPro"/>
</dbReference>
<feature type="domain" description="Isopropylmalate dehydrogenase-like" evidence="9">
    <location>
        <begin position="40"/>
        <end position="234"/>
    </location>
</feature>
<keyword evidence="7" id="KW-0520">NAD</keyword>
<keyword evidence="5" id="KW-0460">Magnesium</keyword>
<evidence type="ECO:0000256" key="2">
    <source>
        <dbReference type="ARBA" id="ARBA00022430"/>
    </source>
</evidence>
<dbReference type="Gene3D" id="3.40.718.10">
    <property type="entry name" value="Isopropylmalate Dehydrogenase"/>
    <property type="match status" value="2"/>
</dbReference>
<sequence length="234" mass="24778">MANRRFSWHPKKKNQVVRAIEQFRPNTGKFVPQDHLLRGVSQALSPVLPSPASTVRVMRLTHTLVGNQCCIDATGSPLTDEARKAAKSADAVLLRAIGGPKWGTGPIRPEQGLLKLRKEVGTIQDPERLGVSSNLSGDTVSDEVSAILRSIVILPSASLGSSFPGKGIYKPIQGSAPDISRKVIVNPLGTILSVAMMLRYSLNLLEAAKTVGAAVEAAINGGSCRKHMGGNAST</sequence>
<evidence type="ECO:0000259" key="9">
    <source>
        <dbReference type="SMART" id="SM01329"/>
    </source>
</evidence>
<dbReference type="Pfam" id="PF00180">
    <property type="entry name" value="Iso_dh"/>
    <property type="match status" value="2"/>
</dbReference>
<gene>
    <name evidence="10" type="ORF">AAL_04199</name>
</gene>
<proteinExistence type="inferred from homology"/>
<keyword evidence="6" id="KW-0560">Oxidoreductase</keyword>
<evidence type="ECO:0000313" key="11">
    <source>
        <dbReference type="Proteomes" id="UP000078544"/>
    </source>
</evidence>
<evidence type="ECO:0000256" key="4">
    <source>
        <dbReference type="ARBA" id="ARBA00022723"/>
    </source>
</evidence>
<evidence type="ECO:0000256" key="3">
    <source>
        <dbReference type="ARBA" id="ARBA00022605"/>
    </source>
</evidence>
<dbReference type="OrthoDB" id="419183at2759"/>
<dbReference type="InterPro" id="IPR004429">
    <property type="entry name" value="Isopropylmalate_DH"/>
</dbReference>
<dbReference type="GO" id="GO:0046872">
    <property type="term" value="F:metal ion binding"/>
    <property type="evidence" value="ECO:0007669"/>
    <property type="project" value="UniProtKB-KW"/>
</dbReference>
<dbReference type="SMART" id="SM01329">
    <property type="entry name" value="Iso_dh"/>
    <property type="match status" value="1"/>
</dbReference>
<evidence type="ECO:0000256" key="1">
    <source>
        <dbReference type="ARBA" id="ARBA00007769"/>
    </source>
</evidence>
<reference evidence="10 11" key="1">
    <citation type="journal article" date="2016" name="Genome Biol. Evol.">
        <title>Divergent and convergent evolution of fungal pathogenicity.</title>
        <authorList>
            <person name="Shang Y."/>
            <person name="Xiao G."/>
            <person name="Zheng P."/>
            <person name="Cen K."/>
            <person name="Zhan S."/>
            <person name="Wang C."/>
        </authorList>
    </citation>
    <scope>NUCLEOTIDE SEQUENCE [LARGE SCALE GENOMIC DNA]</scope>
    <source>
        <strain evidence="10 11">RCEF 2490</strain>
    </source>
</reference>
<dbReference type="STRING" id="1081109.A0A162IN99"/>
<keyword evidence="8" id="KW-0100">Branched-chain amino acid biosynthesis</keyword>
<evidence type="ECO:0000256" key="7">
    <source>
        <dbReference type="ARBA" id="ARBA00023027"/>
    </source>
</evidence>
<dbReference type="Proteomes" id="UP000078544">
    <property type="component" value="Unassembled WGS sequence"/>
</dbReference>
<dbReference type="SUPFAM" id="SSF53659">
    <property type="entry name" value="Isocitrate/Isopropylmalate dehydrogenase-like"/>
    <property type="match status" value="2"/>
</dbReference>
<dbReference type="InterPro" id="IPR024084">
    <property type="entry name" value="IsoPropMal-DH-like_dom"/>
</dbReference>
<accession>A0A162IN99</accession>
<dbReference type="GO" id="GO:0009098">
    <property type="term" value="P:L-leucine biosynthetic process"/>
    <property type="evidence" value="ECO:0007669"/>
    <property type="project" value="UniProtKB-KW"/>
</dbReference>
<evidence type="ECO:0000256" key="6">
    <source>
        <dbReference type="ARBA" id="ARBA00023002"/>
    </source>
</evidence>
<dbReference type="PANTHER" id="PTHR42979">
    <property type="entry name" value="3-ISOPROPYLMALATE DEHYDROGENASE"/>
    <property type="match status" value="1"/>
</dbReference>
<keyword evidence="11" id="KW-1185">Reference proteome</keyword>
<protein>
    <submittedName>
        <fullName evidence="10">Isopropyl malate dehydrogenase</fullName>
    </submittedName>
</protein>
<dbReference type="AlphaFoldDB" id="A0A162IN99"/>
<organism evidence="10 11">
    <name type="scientific">Moelleriella libera RCEF 2490</name>
    <dbReference type="NCBI Taxonomy" id="1081109"/>
    <lineage>
        <taxon>Eukaryota</taxon>
        <taxon>Fungi</taxon>
        <taxon>Dikarya</taxon>
        <taxon>Ascomycota</taxon>
        <taxon>Pezizomycotina</taxon>
        <taxon>Sordariomycetes</taxon>
        <taxon>Hypocreomycetidae</taxon>
        <taxon>Hypocreales</taxon>
        <taxon>Clavicipitaceae</taxon>
        <taxon>Moelleriella</taxon>
    </lineage>
</organism>
<dbReference type="PANTHER" id="PTHR42979:SF1">
    <property type="entry name" value="3-ISOPROPYLMALATE DEHYDROGENASE"/>
    <property type="match status" value="1"/>
</dbReference>
<keyword evidence="3" id="KW-0028">Amino-acid biosynthesis</keyword>
<name>A0A162IN99_9HYPO</name>
<keyword evidence="2" id="KW-0432">Leucine biosynthesis</keyword>
<evidence type="ECO:0000313" key="10">
    <source>
        <dbReference type="EMBL" id="KZZ95903.1"/>
    </source>
</evidence>
<dbReference type="EMBL" id="AZGY01000008">
    <property type="protein sequence ID" value="KZZ95903.1"/>
    <property type="molecule type" value="Genomic_DNA"/>
</dbReference>